<dbReference type="GO" id="GO:0008270">
    <property type="term" value="F:zinc ion binding"/>
    <property type="evidence" value="ECO:0007669"/>
    <property type="project" value="UniProtKB-KW"/>
</dbReference>
<evidence type="ECO:0000256" key="5">
    <source>
        <dbReference type="PROSITE-ProRule" id="PRU00288"/>
    </source>
</evidence>
<dbReference type="PRINTS" id="PR00405">
    <property type="entry name" value="REVINTRACTNG"/>
</dbReference>
<dbReference type="GO" id="GO:0030100">
    <property type="term" value="P:regulation of endocytosis"/>
    <property type="evidence" value="ECO:0007669"/>
    <property type="project" value="TreeGrafter"/>
</dbReference>
<evidence type="ECO:0000256" key="1">
    <source>
        <dbReference type="ARBA" id="ARBA00022468"/>
    </source>
</evidence>
<evidence type="ECO:0000256" key="4">
    <source>
        <dbReference type="ARBA" id="ARBA00022833"/>
    </source>
</evidence>
<dbReference type="SUPFAM" id="SSF57863">
    <property type="entry name" value="ArfGap/RecO-like zinc finger"/>
    <property type="match status" value="1"/>
</dbReference>
<keyword evidence="9" id="KW-1185">Reference proteome</keyword>
<dbReference type="VEuPathDB" id="MicrosporidiaDB:M153_2551000928"/>
<dbReference type="GO" id="GO:0005096">
    <property type="term" value="F:GTPase activator activity"/>
    <property type="evidence" value="ECO:0007669"/>
    <property type="project" value="UniProtKB-KW"/>
</dbReference>
<dbReference type="AlphaFoldDB" id="A0A0R0LTQ3"/>
<dbReference type="InterPro" id="IPR001164">
    <property type="entry name" value="ArfGAP_dom"/>
</dbReference>
<dbReference type="SMART" id="SM00105">
    <property type="entry name" value="ArfGap"/>
    <property type="match status" value="1"/>
</dbReference>
<evidence type="ECO:0000256" key="2">
    <source>
        <dbReference type="ARBA" id="ARBA00022723"/>
    </source>
</evidence>
<dbReference type="EMBL" id="LGUB01000649">
    <property type="protein sequence ID" value="KRH92829.1"/>
    <property type="molecule type" value="Genomic_DNA"/>
</dbReference>
<feature type="domain" description="Arf-GAP" evidence="7">
    <location>
        <begin position="4"/>
        <end position="87"/>
    </location>
</feature>
<feature type="compositionally biased region" description="Basic and acidic residues" evidence="6">
    <location>
        <begin position="262"/>
        <end position="271"/>
    </location>
</feature>
<feature type="region of interest" description="Disordered" evidence="6">
    <location>
        <begin position="241"/>
        <end position="271"/>
    </location>
</feature>
<feature type="region of interest" description="Disordered" evidence="6">
    <location>
        <begin position="122"/>
        <end position="147"/>
    </location>
</feature>
<name>A0A0R0LTQ3_9MICR</name>
<evidence type="ECO:0000259" key="7">
    <source>
        <dbReference type="PROSITE" id="PS50115"/>
    </source>
</evidence>
<dbReference type="GO" id="GO:0000139">
    <property type="term" value="C:Golgi membrane"/>
    <property type="evidence" value="ECO:0007669"/>
    <property type="project" value="TreeGrafter"/>
</dbReference>
<keyword evidence="3 5" id="KW-0863">Zinc-finger</keyword>
<reference evidence="8 9" key="1">
    <citation type="submission" date="2015-07" db="EMBL/GenBank/DDBJ databases">
        <title>The genome of Pseudoloma neurophilia, a relevant intracellular parasite of the zebrafish.</title>
        <authorList>
            <person name="Ndikumana S."/>
            <person name="Pelin A."/>
            <person name="Sanders J."/>
            <person name="Corradi N."/>
        </authorList>
    </citation>
    <scope>NUCLEOTIDE SEQUENCE [LARGE SCALE GENOMIC DNA]</scope>
    <source>
        <strain evidence="8 9">MK1</strain>
    </source>
</reference>
<keyword evidence="1" id="KW-0343">GTPase activation</keyword>
<evidence type="ECO:0000256" key="3">
    <source>
        <dbReference type="ARBA" id="ARBA00022771"/>
    </source>
</evidence>
<dbReference type="InterPro" id="IPR037278">
    <property type="entry name" value="ARFGAP/RecO"/>
</dbReference>
<organism evidence="8 9">
    <name type="scientific">Pseudoloma neurophilia</name>
    <dbReference type="NCBI Taxonomy" id="146866"/>
    <lineage>
        <taxon>Eukaryota</taxon>
        <taxon>Fungi</taxon>
        <taxon>Fungi incertae sedis</taxon>
        <taxon>Microsporidia</taxon>
        <taxon>Pseudoloma</taxon>
    </lineage>
</organism>
<dbReference type="PANTHER" id="PTHR46395">
    <property type="entry name" value="ADP-RIBOSYLATION FACTOR GTPASE-ACTIVATING PROTEIN 1"/>
    <property type="match status" value="1"/>
</dbReference>
<keyword evidence="2" id="KW-0479">Metal-binding</keyword>
<comment type="caution">
    <text evidence="8">The sequence shown here is derived from an EMBL/GenBank/DDBJ whole genome shotgun (WGS) entry which is preliminary data.</text>
</comment>
<keyword evidence="4" id="KW-0862">Zinc</keyword>
<accession>A0A0R0LTQ3</accession>
<dbReference type="PROSITE" id="PS50115">
    <property type="entry name" value="ARFGAP"/>
    <property type="match status" value="1"/>
</dbReference>
<dbReference type="OrthoDB" id="983479at2759"/>
<dbReference type="Pfam" id="PF01412">
    <property type="entry name" value="ArfGap"/>
    <property type="match status" value="1"/>
</dbReference>
<dbReference type="Proteomes" id="UP000051530">
    <property type="component" value="Unassembled WGS sequence"/>
</dbReference>
<dbReference type="Gene3D" id="1.10.220.150">
    <property type="entry name" value="Arf GTPase activating protein"/>
    <property type="match status" value="1"/>
</dbReference>
<evidence type="ECO:0000313" key="9">
    <source>
        <dbReference type="Proteomes" id="UP000051530"/>
    </source>
</evidence>
<protein>
    <submittedName>
        <fullName evidence="8">Putative GTPase-activating protein</fullName>
    </submittedName>
</protein>
<dbReference type="PANTHER" id="PTHR46395:SF1">
    <property type="entry name" value="ADP-RIBOSYLATION FACTOR GTPASE-ACTIVATING PROTEIN 1"/>
    <property type="match status" value="1"/>
</dbReference>
<feature type="compositionally biased region" description="Polar residues" evidence="6">
    <location>
        <begin position="127"/>
        <end position="147"/>
    </location>
</feature>
<dbReference type="GO" id="GO:0032012">
    <property type="term" value="P:regulation of ARF protein signal transduction"/>
    <property type="evidence" value="ECO:0007669"/>
    <property type="project" value="TreeGrafter"/>
</dbReference>
<dbReference type="InterPro" id="IPR038508">
    <property type="entry name" value="ArfGAP_dom_sf"/>
</dbReference>
<evidence type="ECO:0000313" key="8">
    <source>
        <dbReference type="EMBL" id="KRH92829.1"/>
    </source>
</evidence>
<evidence type="ECO:0000256" key="6">
    <source>
        <dbReference type="SAM" id="MobiDB-lite"/>
    </source>
</evidence>
<gene>
    <name evidence="8" type="ORF">M153_2551000928</name>
</gene>
<proteinExistence type="predicted"/>
<sequence length="271" mass="30784">MSYADEVKQLSLMNENVYCVDCGSKNTQWASLSYGIFLCMECASIHRGMGVRISVVKSINLDKWTEEGALRMKIGGNKQFKDYLTNNEIINVSVVDKYKMDIVKEYKENLQEKIEQAMPNIKKTPSPRVTENRSTNNMAQNNRSTNNMAQYNQPTNNMAQYNQPTNSVQYNPSQTQFLSNYTSSYSSSDIKSTVSSALYKITDFVSENAVYLKDKSIEYGSKLNETVLKPSTAYLKEKGKAFVSKSNKKQDEYTTPGTIKNKKIDNPGKWD</sequence>